<accession>A0AAN6VDF2</accession>
<dbReference type="EMBL" id="MU857248">
    <property type="protein sequence ID" value="KAK4148841.1"/>
    <property type="molecule type" value="Genomic_DNA"/>
</dbReference>
<dbReference type="InterPro" id="IPR036875">
    <property type="entry name" value="Znf_CCHC_sf"/>
</dbReference>
<feature type="compositionally biased region" description="Basic residues" evidence="1">
    <location>
        <begin position="176"/>
        <end position="187"/>
    </location>
</feature>
<feature type="region of interest" description="Disordered" evidence="1">
    <location>
        <begin position="470"/>
        <end position="532"/>
    </location>
</feature>
<dbReference type="Proteomes" id="UP001302745">
    <property type="component" value="Unassembled WGS sequence"/>
</dbReference>
<name>A0AAN6VDF2_9PEZI</name>
<protein>
    <recommendedName>
        <fullName evidence="2">CCHC-type domain-containing protein</fullName>
    </recommendedName>
</protein>
<dbReference type="GO" id="GO:0003676">
    <property type="term" value="F:nucleic acid binding"/>
    <property type="evidence" value="ECO:0007669"/>
    <property type="project" value="InterPro"/>
</dbReference>
<feature type="compositionally biased region" description="Acidic residues" evidence="1">
    <location>
        <begin position="515"/>
        <end position="524"/>
    </location>
</feature>
<dbReference type="GO" id="GO:0008270">
    <property type="term" value="F:zinc ion binding"/>
    <property type="evidence" value="ECO:0007669"/>
    <property type="project" value="InterPro"/>
</dbReference>
<proteinExistence type="predicted"/>
<feature type="domain" description="CCHC-type" evidence="2">
    <location>
        <begin position="257"/>
        <end position="275"/>
    </location>
</feature>
<feature type="compositionally biased region" description="Low complexity" evidence="1">
    <location>
        <begin position="487"/>
        <end position="497"/>
    </location>
</feature>
<dbReference type="SUPFAM" id="SSF57756">
    <property type="entry name" value="Retrovirus zinc finger-like domains"/>
    <property type="match status" value="1"/>
</dbReference>
<reference evidence="3" key="1">
    <citation type="journal article" date="2023" name="Mol. Phylogenet. Evol.">
        <title>Genome-scale phylogeny and comparative genomics of the fungal order Sordariales.</title>
        <authorList>
            <person name="Hensen N."/>
            <person name="Bonometti L."/>
            <person name="Westerberg I."/>
            <person name="Brannstrom I.O."/>
            <person name="Guillou S."/>
            <person name="Cros-Aarteil S."/>
            <person name="Calhoun S."/>
            <person name="Haridas S."/>
            <person name="Kuo A."/>
            <person name="Mondo S."/>
            <person name="Pangilinan J."/>
            <person name="Riley R."/>
            <person name="LaButti K."/>
            <person name="Andreopoulos B."/>
            <person name="Lipzen A."/>
            <person name="Chen C."/>
            <person name="Yan M."/>
            <person name="Daum C."/>
            <person name="Ng V."/>
            <person name="Clum A."/>
            <person name="Steindorff A."/>
            <person name="Ohm R.A."/>
            <person name="Martin F."/>
            <person name="Silar P."/>
            <person name="Natvig D.O."/>
            <person name="Lalanne C."/>
            <person name="Gautier V."/>
            <person name="Ament-Velasquez S.L."/>
            <person name="Kruys A."/>
            <person name="Hutchinson M.I."/>
            <person name="Powell A.J."/>
            <person name="Barry K."/>
            <person name="Miller A.N."/>
            <person name="Grigoriev I.V."/>
            <person name="Debuchy R."/>
            <person name="Gladieux P."/>
            <person name="Hiltunen Thoren M."/>
            <person name="Johannesson H."/>
        </authorList>
    </citation>
    <scope>NUCLEOTIDE SEQUENCE</scope>
    <source>
        <strain evidence="3">CBS 538.74</strain>
    </source>
</reference>
<evidence type="ECO:0000313" key="3">
    <source>
        <dbReference type="EMBL" id="KAK4148841.1"/>
    </source>
</evidence>
<dbReference type="Gene3D" id="4.10.60.10">
    <property type="entry name" value="Zinc finger, CCHC-type"/>
    <property type="match status" value="1"/>
</dbReference>
<organism evidence="3 4">
    <name type="scientific">Chaetomidium leptoderma</name>
    <dbReference type="NCBI Taxonomy" id="669021"/>
    <lineage>
        <taxon>Eukaryota</taxon>
        <taxon>Fungi</taxon>
        <taxon>Dikarya</taxon>
        <taxon>Ascomycota</taxon>
        <taxon>Pezizomycotina</taxon>
        <taxon>Sordariomycetes</taxon>
        <taxon>Sordariomycetidae</taxon>
        <taxon>Sordariales</taxon>
        <taxon>Chaetomiaceae</taxon>
        <taxon>Chaetomidium</taxon>
    </lineage>
</organism>
<feature type="compositionally biased region" description="Polar residues" evidence="1">
    <location>
        <begin position="499"/>
        <end position="509"/>
    </location>
</feature>
<dbReference type="SMART" id="SM00343">
    <property type="entry name" value="ZnF_C2HC"/>
    <property type="match status" value="2"/>
</dbReference>
<evidence type="ECO:0000256" key="1">
    <source>
        <dbReference type="SAM" id="MobiDB-lite"/>
    </source>
</evidence>
<reference evidence="3" key="2">
    <citation type="submission" date="2023-05" db="EMBL/GenBank/DDBJ databases">
        <authorList>
            <consortium name="Lawrence Berkeley National Laboratory"/>
            <person name="Steindorff A."/>
            <person name="Hensen N."/>
            <person name="Bonometti L."/>
            <person name="Westerberg I."/>
            <person name="Brannstrom I.O."/>
            <person name="Guillou S."/>
            <person name="Cros-Aarteil S."/>
            <person name="Calhoun S."/>
            <person name="Haridas S."/>
            <person name="Kuo A."/>
            <person name="Mondo S."/>
            <person name="Pangilinan J."/>
            <person name="Riley R."/>
            <person name="Labutti K."/>
            <person name="Andreopoulos B."/>
            <person name="Lipzen A."/>
            <person name="Chen C."/>
            <person name="Yanf M."/>
            <person name="Daum C."/>
            <person name="Ng V."/>
            <person name="Clum A."/>
            <person name="Ohm R."/>
            <person name="Martin F."/>
            <person name="Silar P."/>
            <person name="Natvig D."/>
            <person name="Lalanne C."/>
            <person name="Gautier V."/>
            <person name="Ament-Velasquez S.L."/>
            <person name="Kruys A."/>
            <person name="Hutchinson M.I."/>
            <person name="Powell A.J."/>
            <person name="Barry K."/>
            <person name="Miller A.N."/>
            <person name="Grigoriev I.V."/>
            <person name="Debuchy R."/>
            <person name="Gladieux P."/>
            <person name="Thoren M.H."/>
            <person name="Johannesson H."/>
        </authorList>
    </citation>
    <scope>NUCLEOTIDE SEQUENCE</scope>
    <source>
        <strain evidence="3">CBS 538.74</strain>
    </source>
</reference>
<dbReference type="InterPro" id="IPR001878">
    <property type="entry name" value="Znf_CCHC"/>
</dbReference>
<evidence type="ECO:0000313" key="4">
    <source>
        <dbReference type="Proteomes" id="UP001302745"/>
    </source>
</evidence>
<keyword evidence="4" id="KW-1185">Reference proteome</keyword>
<gene>
    <name evidence="3" type="ORF">C8A00DRAFT_38575</name>
</gene>
<evidence type="ECO:0000259" key="2">
    <source>
        <dbReference type="SMART" id="SM00343"/>
    </source>
</evidence>
<feature type="domain" description="CCHC-type" evidence="2">
    <location>
        <begin position="286"/>
        <end position="302"/>
    </location>
</feature>
<sequence length="554" mass="59883">MENCGAAHVANDGKHLHTHITIFNAPAGGVATAELTKDPFFTDIIGAELPRWREVAGWSDRRQGRHTAALRWELVPRPCGCARRLAEQEKASEGLALTSKFSLTKNKDLLVLGTIVARSQTEPNNLEMATNDATGVADQLVGREEETVAAATTIEAGNGGDREVANTTTKGAGKAGKNKRRKKKSAKRATSSSAVAKSEDAAEEDPAGIAEKWAQIWELLESSRGMADGPDHEAFKAMLGRSIALSAPDGAVTAGPVCANGNCGQVGHTLAVCPVPTDPAAGDISGCFFCNVVDHEADDCPMMGWVSPATLVTHLITNRAGMPPWRTRIDWVALALTNWDMVCFTMLPLTRAFVRKVYIPGRRWEEVNGVSPITDPLFKKANLRLLKDLAKKPHPDDPNCRPRLMEASRELCYCYNKCADGIKHAIFDNDDLEKYIPKMVPTKEALRKLAADRELAVAVSELEIAKKMPKKVDKKGKPKGRRAMNKEAAAAVEEAAAGPSQQQNDTIPTGNIDLVDVEEESSSAEEEKTVSEGLLDLADAVGDVLENIRNIIKS</sequence>
<dbReference type="AlphaFoldDB" id="A0AAN6VDF2"/>
<comment type="caution">
    <text evidence="3">The sequence shown here is derived from an EMBL/GenBank/DDBJ whole genome shotgun (WGS) entry which is preliminary data.</text>
</comment>
<feature type="region of interest" description="Disordered" evidence="1">
    <location>
        <begin position="154"/>
        <end position="207"/>
    </location>
</feature>
<feature type="compositionally biased region" description="Basic residues" evidence="1">
    <location>
        <begin position="470"/>
        <end position="483"/>
    </location>
</feature>